<dbReference type="PANTHER" id="PTHR13710">
    <property type="entry name" value="DNA HELICASE RECQ FAMILY MEMBER"/>
    <property type="match status" value="1"/>
</dbReference>
<dbReference type="InterPro" id="IPR014001">
    <property type="entry name" value="Helicase_ATP-bd"/>
</dbReference>
<dbReference type="Gene3D" id="3.40.50.300">
    <property type="entry name" value="P-loop containing nucleotide triphosphate hydrolases"/>
    <property type="match status" value="2"/>
</dbReference>
<dbReference type="GO" id="GO:0000724">
    <property type="term" value="P:double-strand break repair via homologous recombination"/>
    <property type="evidence" value="ECO:0007669"/>
    <property type="project" value="TreeGrafter"/>
</dbReference>
<dbReference type="PROSITE" id="PS51192">
    <property type="entry name" value="HELICASE_ATP_BIND_1"/>
    <property type="match status" value="1"/>
</dbReference>
<proteinExistence type="inferred from homology"/>
<dbReference type="GO" id="GO:0016787">
    <property type="term" value="F:hydrolase activity"/>
    <property type="evidence" value="ECO:0007669"/>
    <property type="project" value="UniProtKB-KW"/>
</dbReference>
<accession>A0AAW0ASE7</accession>
<organism evidence="3 4">
    <name type="scientific">Favolaschia claudopus</name>
    <dbReference type="NCBI Taxonomy" id="2862362"/>
    <lineage>
        <taxon>Eukaryota</taxon>
        <taxon>Fungi</taxon>
        <taxon>Dikarya</taxon>
        <taxon>Basidiomycota</taxon>
        <taxon>Agaricomycotina</taxon>
        <taxon>Agaricomycetes</taxon>
        <taxon>Agaricomycetidae</taxon>
        <taxon>Agaricales</taxon>
        <taxon>Marasmiineae</taxon>
        <taxon>Mycenaceae</taxon>
        <taxon>Favolaschia</taxon>
    </lineage>
</organism>
<dbReference type="GO" id="GO:0005524">
    <property type="term" value="F:ATP binding"/>
    <property type="evidence" value="ECO:0007669"/>
    <property type="project" value="InterPro"/>
</dbReference>
<dbReference type="EMBL" id="JAWWNJ010000052">
    <property type="protein sequence ID" value="KAK7016045.1"/>
    <property type="molecule type" value="Genomic_DNA"/>
</dbReference>
<dbReference type="PANTHER" id="PTHR13710:SF154">
    <property type="entry name" value="RECQ HELICASE, PUTATIVE (AFU_ORTHOLOGUE AFUA_6G14720)-RELATED"/>
    <property type="match status" value="1"/>
</dbReference>
<dbReference type="InterPro" id="IPR011545">
    <property type="entry name" value="DEAD/DEAH_box_helicase_dom"/>
</dbReference>
<dbReference type="Proteomes" id="UP001362999">
    <property type="component" value="Unassembled WGS sequence"/>
</dbReference>
<evidence type="ECO:0000313" key="4">
    <source>
        <dbReference type="Proteomes" id="UP001362999"/>
    </source>
</evidence>
<protein>
    <submittedName>
        <fullName evidence="3">P-loop containing nucleoside triphosphate hydrolase protein</fullName>
    </submittedName>
</protein>
<reference evidence="3 4" key="1">
    <citation type="journal article" date="2024" name="J Genomics">
        <title>Draft genome sequencing and assembly of Favolaschia claudopus CIRM-BRFM 2984 isolated from oak limbs.</title>
        <authorList>
            <person name="Navarro D."/>
            <person name="Drula E."/>
            <person name="Chaduli D."/>
            <person name="Cazenave R."/>
            <person name="Ahrendt S."/>
            <person name="Wang J."/>
            <person name="Lipzen A."/>
            <person name="Daum C."/>
            <person name="Barry K."/>
            <person name="Grigoriev I.V."/>
            <person name="Favel A."/>
            <person name="Rosso M.N."/>
            <person name="Martin F."/>
        </authorList>
    </citation>
    <scope>NUCLEOTIDE SEQUENCE [LARGE SCALE GENOMIC DNA]</scope>
    <source>
        <strain evidence="3 4">CIRM-BRFM 2984</strain>
    </source>
</reference>
<comment type="similarity">
    <text evidence="1">Belongs to the helicase family. RecQ subfamily.</text>
</comment>
<dbReference type="Pfam" id="PF00270">
    <property type="entry name" value="DEAD"/>
    <property type="match status" value="1"/>
</dbReference>
<evidence type="ECO:0000259" key="2">
    <source>
        <dbReference type="PROSITE" id="PS51192"/>
    </source>
</evidence>
<comment type="caution">
    <text evidence="3">The sequence shown here is derived from an EMBL/GenBank/DDBJ whole genome shotgun (WGS) entry which is preliminary data.</text>
</comment>
<sequence>MRSGDDYLSELSTTDHIMALRACFLVFTETFVIARTGWGKTLCIAIPLLLCPDKITVTITPLKRLQAMQVGSLRTVAINEDTPDDKDLWSAISDGHISHLIATPEQFSMQHGHLPKLARLLHKSKFVSRIARLVVDECHNLFTAGSSRNNRKAFRPAYGNLSQLRTRLNKDTSLTLLSATVPSHILEVSTNRPNLVYARHILVNGRHDLRNLDMIVPAAFHPPMRLPTLLIFFGVKIETSAAAQYIDSRLPDGLRGTGICRHYHAEMSRQYLDQVYSDFADPEGRTLILCATAGAGEDVDIPRIEGVITYGIAEEVTTKTQWDAAFCVSMIEPWVAEIDSSTLIIDSNDPDCPLQDISLTKKNPTKQERTGRASIHFAVSDECERVLKAAYYGDDSAEGELTSLI</sequence>
<name>A0AAW0ASE7_9AGAR</name>
<dbReference type="SUPFAM" id="SSF52540">
    <property type="entry name" value="P-loop containing nucleoside triphosphate hydrolases"/>
    <property type="match status" value="1"/>
</dbReference>
<dbReference type="GO" id="GO:0003676">
    <property type="term" value="F:nucleic acid binding"/>
    <property type="evidence" value="ECO:0007669"/>
    <property type="project" value="InterPro"/>
</dbReference>
<dbReference type="GO" id="GO:0005737">
    <property type="term" value="C:cytoplasm"/>
    <property type="evidence" value="ECO:0007669"/>
    <property type="project" value="TreeGrafter"/>
</dbReference>
<evidence type="ECO:0000313" key="3">
    <source>
        <dbReference type="EMBL" id="KAK7016045.1"/>
    </source>
</evidence>
<feature type="domain" description="Helicase ATP-binding" evidence="2">
    <location>
        <begin position="21"/>
        <end position="199"/>
    </location>
</feature>
<dbReference type="GO" id="GO:0005694">
    <property type="term" value="C:chromosome"/>
    <property type="evidence" value="ECO:0007669"/>
    <property type="project" value="TreeGrafter"/>
</dbReference>
<gene>
    <name evidence="3" type="ORF">R3P38DRAFT_3321524</name>
</gene>
<keyword evidence="3" id="KW-0378">Hydrolase</keyword>
<evidence type="ECO:0000256" key="1">
    <source>
        <dbReference type="ARBA" id="ARBA00005446"/>
    </source>
</evidence>
<dbReference type="AlphaFoldDB" id="A0AAW0ASE7"/>
<keyword evidence="4" id="KW-1185">Reference proteome</keyword>
<dbReference type="GO" id="GO:0043138">
    <property type="term" value="F:3'-5' DNA helicase activity"/>
    <property type="evidence" value="ECO:0007669"/>
    <property type="project" value="TreeGrafter"/>
</dbReference>
<dbReference type="GO" id="GO:0009378">
    <property type="term" value="F:four-way junction helicase activity"/>
    <property type="evidence" value="ECO:0007669"/>
    <property type="project" value="TreeGrafter"/>
</dbReference>
<dbReference type="InterPro" id="IPR027417">
    <property type="entry name" value="P-loop_NTPase"/>
</dbReference>
<dbReference type="SMART" id="SM00487">
    <property type="entry name" value="DEXDc"/>
    <property type="match status" value="1"/>
</dbReference>